<evidence type="ECO:0000313" key="3">
    <source>
        <dbReference type="Proteomes" id="UP000020467"/>
    </source>
</evidence>
<proteinExistence type="predicted"/>
<organism evidence="2 3">
    <name type="scientific">Colletotrichum fioriniae PJ7</name>
    <dbReference type="NCBI Taxonomy" id="1445577"/>
    <lineage>
        <taxon>Eukaryota</taxon>
        <taxon>Fungi</taxon>
        <taxon>Dikarya</taxon>
        <taxon>Ascomycota</taxon>
        <taxon>Pezizomycotina</taxon>
        <taxon>Sordariomycetes</taxon>
        <taxon>Hypocreomycetidae</taxon>
        <taxon>Glomerellales</taxon>
        <taxon>Glomerellaceae</taxon>
        <taxon>Colletotrichum</taxon>
        <taxon>Colletotrichum acutatum species complex</taxon>
    </lineage>
</organism>
<name>A0A010QC15_9PEZI</name>
<dbReference type="KEGG" id="cfj:CFIO01_12440"/>
<keyword evidence="3" id="KW-1185">Reference proteome</keyword>
<evidence type="ECO:0000313" key="2">
    <source>
        <dbReference type="EMBL" id="EXF77392.1"/>
    </source>
</evidence>
<sequence>MGSGDWASKAEGLHMQIMAWEGQPDGRRTAIIHQQGNNEEGKHAETTAQRLDRTNDVTGASLVARTNQKKSNMGCREKVGKMENRRNTRQDRMNSPKSSNEEAEEPVDKRWI</sequence>
<dbReference type="Proteomes" id="UP000020467">
    <property type="component" value="Unassembled WGS sequence"/>
</dbReference>
<protein>
    <submittedName>
        <fullName evidence="2">Uncharacterized protein</fullName>
    </submittedName>
</protein>
<evidence type="ECO:0000256" key="1">
    <source>
        <dbReference type="SAM" id="MobiDB-lite"/>
    </source>
</evidence>
<dbReference type="HOGENOM" id="CLU_2145668_0_0_1"/>
<feature type="compositionally biased region" description="Basic and acidic residues" evidence="1">
    <location>
        <begin position="39"/>
        <end position="55"/>
    </location>
</feature>
<accession>A0A010QC15</accession>
<gene>
    <name evidence="2" type="ORF">CFIO01_12440</name>
</gene>
<reference evidence="2 3" key="1">
    <citation type="submission" date="2014-02" db="EMBL/GenBank/DDBJ databases">
        <title>The genome sequence of Colletotrichum fioriniae PJ7.</title>
        <authorList>
            <person name="Baroncelli R."/>
            <person name="Thon M.R."/>
        </authorList>
    </citation>
    <scope>NUCLEOTIDE SEQUENCE [LARGE SCALE GENOMIC DNA]</scope>
    <source>
        <strain evidence="2 3">PJ7</strain>
    </source>
</reference>
<feature type="region of interest" description="Disordered" evidence="1">
    <location>
        <begin position="21"/>
        <end position="112"/>
    </location>
</feature>
<comment type="caution">
    <text evidence="2">The sequence shown here is derived from an EMBL/GenBank/DDBJ whole genome shotgun (WGS) entry which is preliminary data.</text>
</comment>
<dbReference type="EMBL" id="JARH01000716">
    <property type="protein sequence ID" value="EXF77392.1"/>
    <property type="molecule type" value="Genomic_DNA"/>
</dbReference>
<dbReference type="AlphaFoldDB" id="A0A010QC15"/>
<feature type="compositionally biased region" description="Basic and acidic residues" evidence="1">
    <location>
        <begin position="75"/>
        <end position="94"/>
    </location>
</feature>